<sequence>MKFAAQLAHMTARIRTAVADAGEVVRKSMNGLSHDLRKVADHLVTIDVQNGRAISRANSDMPLLAGSSTGLGLPHVFRADQVHSLPILDPHGSVIGTHFPSQLRDSQKPMSFTHDGLESVRNYYYQYRKTGRRRKPKWSYERTSPAPWGEDTVFAMAHGYGEGYGVQVKKRIPFTKWSRLVPTLVDGETYGLILAANKHFKQAVRGEPTAELIQMSCSPAAGSAARTSAESLRSVGIGLDVWATEKTYLYNESSAEPMQGFLKKDGEIIVGHGSETEFDESDNSAKSPWRKYSASDRQPDTGG</sequence>
<feature type="compositionally biased region" description="Basic and acidic residues" evidence="1">
    <location>
        <begin position="293"/>
        <end position="303"/>
    </location>
</feature>
<gene>
    <name evidence="2" type="ORF">NCTC1934_01867</name>
</gene>
<protein>
    <submittedName>
        <fullName evidence="2">Uncharacterized protein</fullName>
    </submittedName>
</protein>
<name>A0A378YCT9_9NOCA</name>
<evidence type="ECO:0000313" key="3">
    <source>
        <dbReference type="Proteomes" id="UP000255467"/>
    </source>
</evidence>
<evidence type="ECO:0000256" key="1">
    <source>
        <dbReference type="SAM" id="MobiDB-lite"/>
    </source>
</evidence>
<evidence type="ECO:0000313" key="2">
    <source>
        <dbReference type="EMBL" id="SUA75016.1"/>
    </source>
</evidence>
<dbReference type="AlphaFoldDB" id="A0A378YCT9"/>
<proteinExistence type="predicted"/>
<accession>A0A378YCT9</accession>
<dbReference type="EMBL" id="UGRY01000002">
    <property type="protein sequence ID" value="SUA75016.1"/>
    <property type="molecule type" value="Genomic_DNA"/>
</dbReference>
<reference evidence="2 3" key="1">
    <citation type="submission" date="2018-06" db="EMBL/GenBank/DDBJ databases">
        <authorList>
            <consortium name="Pathogen Informatics"/>
            <person name="Doyle S."/>
        </authorList>
    </citation>
    <scope>NUCLEOTIDE SEQUENCE [LARGE SCALE GENOMIC DNA]</scope>
    <source>
        <strain evidence="2 3">NCTC1934</strain>
    </source>
</reference>
<organism evidence="2 3">
    <name type="scientific">Nocardia otitidiscaviarum</name>
    <dbReference type="NCBI Taxonomy" id="1823"/>
    <lineage>
        <taxon>Bacteria</taxon>
        <taxon>Bacillati</taxon>
        <taxon>Actinomycetota</taxon>
        <taxon>Actinomycetes</taxon>
        <taxon>Mycobacteriales</taxon>
        <taxon>Nocardiaceae</taxon>
        <taxon>Nocardia</taxon>
    </lineage>
</organism>
<dbReference type="RefSeq" id="WP_147287020.1">
    <property type="nucleotide sequence ID" value="NZ_JADLRH010000004.1"/>
</dbReference>
<feature type="region of interest" description="Disordered" evidence="1">
    <location>
        <begin position="272"/>
        <end position="303"/>
    </location>
</feature>
<dbReference type="Proteomes" id="UP000255467">
    <property type="component" value="Unassembled WGS sequence"/>
</dbReference>
<keyword evidence="3" id="KW-1185">Reference proteome</keyword>
<dbReference type="OrthoDB" id="4531230at2"/>